<reference evidence="1" key="1">
    <citation type="journal article" date="2021" name="Nat. Commun.">
        <title>Genetic determinants of endophytism in the Arabidopsis root mycobiome.</title>
        <authorList>
            <person name="Mesny F."/>
            <person name="Miyauchi S."/>
            <person name="Thiergart T."/>
            <person name="Pickel B."/>
            <person name="Atanasova L."/>
            <person name="Karlsson M."/>
            <person name="Huettel B."/>
            <person name="Barry K.W."/>
            <person name="Haridas S."/>
            <person name="Chen C."/>
            <person name="Bauer D."/>
            <person name="Andreopoulos W."/>
            <person name="Pangilinan J."/>
            <person name="LaButti K."/>
            <person name="Riley R."/>
            <person name="Lipzen A."/>
            <person name="Clum A."/>
            <person name="Drula E."/>
            <person name="Henrissat B."/>
            <person name="Kohler A."/>
            <person name="Grigoriev I.V."/>
            <person name="Martin F.M."/>
            <person name="Hacquard S."/>
        </authorList>
    </citation>
    <scope>NUCLEOTIDE SEQUENCE</scope>
    <source>
        <strain evidence="1">MPI-CAGE-CH-0235</strain>
    </source>
</reference>
<accession>A0A8K0WS31</accession>
<evidence type="ECO:0000313" key="1">
    <source>
        <dbReference type="EMBL" id="KAH7318072.1"/>
    </source>
</evidence>
<keyword evidence="2" id="KW-1185">Reference proteome</keyword>
<protein>
    <submittedName>
        <fullName evidence="1">Uncharacterized protein</fullName>
    </submittedName>
</protein>
<proteinExistence type="predicted"/>
<dbReference type="EMBL" id="JAGPNK010000007">
    <property type="protein sequence ID" value="KAH7318072.1"/>
    <property type="molecule type" value="Genomic_DNA"/>
</dbReference>
<comment type="caution">
    <text evidence="1">The sequence shown here is derived from an EMBL/GenBank/DDBJ whole genome shotgun (WGS) entry which is preliminary data.</text>
</comment>
<dbReference type="AlphaFoldDB" id="A0A8K0WS31"/>
<gene>
    <name evidence="1" type="ORF">B0I35DRAFT_431252</name>
</gene>
<dbReference type="Proteomes" id="UP000813444">
    <property type="component" value="Unassembled WGS sequence"/>
</dbReference>
<sequence>MQHLSPITHICPGVVILMHTLKKQGSKQPLVVLYTPELKRAAVTALQLEAAKSNMIL</sequence>
<name>A0A8K0WS31_9HYPO</name>
<organism evidence="1 2">
    <name type="scientific">Stachybotrys elegans</name>
    <dbReference type="NCBI Taxonomy" id="80388"/>
    <lineage>
        <taxon>Eukaryota</taxon>
        <taxon>Fungi</taxon>
        <taxon>Dikarya</taxon>
        <taxon>Ascomycota</taxon>
        <taxon>Pezizomycotina</taxon>
        <taxon>Sordariomycetes</taxon>
        <taxon>Hypocreomycetidae</taxon>
        <taxon>Hypocreales</taxon>
        <taxon>Stachybotryaceae</taxon>
        <taxon>Stachybotrys</taxon>
    </lineage>
</organism>
<evidence type="ECO:0000313" key="2">
    <source>
        <dbReference type="Proteomes" id="UP000813444"/>
    </source>
</evidence>